<dbReference type="Gene3D" id="3.30.70.1230">
    <property type="entry name" value="Nucleotide cyclase"/>
    <property type="match status" value="1"/>
</dbReference>
<dbReference type="PANTHER" id="PTHR11920">
    <property type="entry name" value="GUANYLYL CYCLASE"/>
    <property type="match status" value="1"/>
</dbReference>
<evidence type="ECO:0000256" key="15">
    <source>
        <dbReference type="SAM" id="Phobius"/>
    </source>
</evidence>
<feature type="compositionally biased region" description="Polar residues" evidence="14">
    <location>
        <begin position="965"/>
        <end position="987"/>
    </location>
</feature>
<name>B4QVJ2_DROSI</name>
<dbReference type="EMBL" id="CM000364">
    <property type="protein sequence ID" value="EDX11617.1"/>
    <property type="molecule type" value="Genomic_DNA"/>
</dbReference>
<dbReference type="SMART" id="SM00044">
    <property type="entry name" value="CYCc"/>
    <property type="match status" value="1"/>
</dbReference>
<feature type="coiled-coil region" evidence="13">
    <location>
        <begin position="565"/>
        <end position="592"/>
    </location>
</feature>
<feature type="region of interest" description="Disordered" evidence="14">
    <location>
        <begin position="964"/>
        <end position="1052"/>
    </location>
</feature>
<dbReference type="PANTHER" id="PTHR11920:SF462">
    <property type="entry name" value="GUANYLATE CYCLASE"/>
    <property type="match status" value="1"/>
</dbReference>
<evidence type="ECO:0000256" key="5">
    <source>
        <dbReference type="ARBA" id="ARBA00022741"/>
    </source>
</evidence>
<keyword evidence="5" id="KW-0547">Nucleotide-binding</keyword>
<dbReference type="STRING" id="7240.B4QVJ2"/>
<accession>B4QVJ2</accession>
<dbReference type="GO" id="GO:0004016">
    <property type="term" value="F:adenylate cyclase activity"/>
    <property type="evidence" value="ECO:0007669"/>
    <property type="project" value="TreeGrafter"/>
</dbReference>
<dbReference type="PROSITE" id="PS50125">
    <property type="entry name" value="GUANYLATE_CYCLASE_2"/>
    <property type="match status" value="1"/>
</dbReference>
<dbReference type="FunFam" id="1.10.510.10:FF:000801">
    <property type="entry name" value="Guanylate cyclase"/>
    <property type="match status" value="1"/>
</dbReference>
<evidence type="ECO:0000256" key="9">
    <source>
        <dbReference type="ARBA" id="ARBA00023239"/>
    </source>
</evidence>
<evidence type="ECO:0000256" key="4">
    <source>
        <dbReference type="ARBA" id="ARBA00022692"/>
    </source>
</evidence>
<feature type="region of interest" description="Disordered" evidence="14">
    <location>
        <begin position="886"/>
        <end position="905"/>
    </location>
</feature>
<dbReference type="Proteomes" id="UP000000304">
    <property type="component" value="Chromosome 3R"/>
</dbReference>
<evidence type="ECO:0000256" key="3">
    <source>
        <dbReference type="ARBA" id="ARBA00012202"/>
    </source>
</evidence>
<evidence type="ECO:0000256" key="12">
    <source>
        <dbReference type="RuleBase" id="RU003431"/>
    </source>
</evidence>
<dbReference type="InterPro" id="IPR018297">
    <property type="entry name" value="A/G_cyclase_CS"/>
</dbReference>
<evidence type="ECO:0000313" key="18">
    <source>
        <dbReference type="EMBL" id="EDX11617.1"/>
    </source>
</evidence>
<keyword evidence="10 12" id="KW-0141">cGMP biosynthesis</keyword>
<evidence type="ECO:0000256" key="8">
    <source>
        <dbReference type="ARBA" id="ARBA00023180"/>
    </source>
</evidence>
<dbReference type="Gene3D" id="6.10.250.780">
    <property type="match status" value="1"/>
</dbReference>
<dbReference type="Gene3D" id="1.10.510.10">
    <property type="entry name" value="Transferase(Phosphotransferase) domain 1"/>
    <property type="match status" value="1"/>
</dbReference>
<dbReference type="Pfam" id="PF00211">
    <property type="entry name" value="Guanylate_cyc"/>
    <property type="match status" value="1"/>
</dbReference>
<dbReference type="GO" id="GO:0001653">
    <property type="term" value="F:peptide receptor activity"/>
    <property type="evidence" value="ECO:0007669"/>
    <property type="project" value="TreeGrafter"/>
</dbReference>
<reference evidence="18 19" key="1">
    <citation type="journal article" date="2007" name="Nature">
        <title>Evolution of genes and genomes on the Drosophila phylogeny.</title>
        <authorList>
            <consortium name="Drosophila 12 Genomes Consortium"/>
            <person name="Clark A.G."/>
            <person name="Eisen M.B."/>
            <person name="Smith D.R."/>
            <person name="Bergman C.M."/>
            <person name="Oliver B."/>
            <person name="Markow T.A."/>
            <person name="Kaufman T.C."/>
            <person name="Kellis M."/>
            <person name="Gelbart W."/>
            <person name="Iyer V.N."/>
            <person name="Pollard D.A."/>
            <person name="Sackton T.B."/>
            <person name="Larracuente A.M."/>
            <person name="Singh N.D."/>
            <person name="Abad J.P."/>
            <person name="Abt D.N."/>
            <person name="Adryan B."/>
            <person name="Aguade M."/>
            <person name="Akashi H."/>
            <person name="Anderson W.W."/>
            <person name="Aquadro C.F."/>
            <person name="Ardell D.H."/>
            <person name="Arguello R."/>
            <person name="Artieri C.G."/>
            <person name="Barbash D.A."/>
            <person name="Barker D."/>
            <person name="Barsanti P."/>
            <person name="Batterham P."/>
            <person name="Batzoglou S."/>
            <person name="Begun D."/>
            <person name="Bhutkar A."/>
            <person name="Blanco E."/>
            <person name="Bosak S.A."/>
            <person name="Bradley R.K."/>
            <person name="Brand A.D."/>
            <person name="Brent M.R."/>
            <person name="Brooks A.N."/>
            <person name="Brown R.H."/>
            <person name="Butlin R.K."/>
            <person name="Caggese C."/>
            <person name="Calvi B.R."/>
            <person name="Bernardo de Carvalho A."/>
            <person name="Caspi A."/>
            <person name="Castrezana S."/>
            <person name="Celniker S.E."/>
            <person name="Chang J.L."/>
            <person name="Chapple C."/>
            <person name="Chatterji S."/>
            <person name="Chinwalla A."/>
            <person name="Civetta A."/>
            <person name="Clifton S.W."/>
            <person name="Comeron J.M."/>
            <person name="Costello J.C."/>
            <person name="Coyne J.A."/>
            <person name="Daub J."/>
            <person name="David R.G."/>
            <person name="Delcher A.L."/>
            <person name="Delehaunty K."/>
            <person name="Do C.B."/>
            <person name="Ebling H."/>
            <person name="Edwards K."/>
            <person name="Eickbush T."/>
            <person name="Evans J.D."/>
            <person name="Filipski A."/>
            <person name="Findeiss S."/>
            <person name="Freyhult E."/>
            <person name="Fulton L."/>
            <person name="Fulton R."/>
            <person name="Garcia A.C."/>
            <person name="Gardiner A."/>
            <person name="Garfield D.A."/>
            <person name="Garvin B.E."/>
            <person name="Gibson G."/>
            <person name="Gilbert D."/>
            <person name="Gnerre S."/>
            <person name="Godfrey J."/>
            <person name="Good R."/>
            <person name="Gotea V."/>
            <person name="Gravely B."/>
            <person name="Greenberg A.J."/>
            <person name="Griffiths-Jones S."/>
            <person name="Gross S."/>
            <person name="Guigo R."/>
            <person name="Gustafson E.A."/>
            <person name="Haerty W."/>
            <person name="Hahn M.W."/>
            <person name="Halligan D.L."/>
            <person name="Halpern A.L."/>
            <person name="Halter G.M."/>
            <person name="Han M.V."/>
            <person name="Heger A."/>
            <person name="Hillier L."/>
            <person name="Hinrichs A.S."/>
            <person name="Holmes I."/>
            <person name="Hoskins R.A."/>
            <person name="Hubisz M.J."/>
            <person name="Hultmark D."/>
            <person name="Huntley M.A."/>
            <person name="Jaffe D.B."/>
            <person name="Jagadeeshan S."/>
            <person name="Jeck W.R."/>
            <person name="Johnson J."/>
            <person name="Jones C.D."/>
            <person name="Jordan W.C."/>
            <person name="Karpen G.H."/>
            <person name="Kataoka E."/>
            <person name="Keightley P.D."/>
            <person name="Kheradpour P."/>
            <person name="Kirkness E.F."/>
            <person name="Koerich L.B."/>
            <person name="Kristiansen K."/>
            <person name="Kudrna D."/>
            <person name="Kulathinal R.J."/>
            <person name="Kumar S."/>
            <person name="Kwok R."/>
            <person name="Lander E."/>
            <person name="Langley C.H."/>
            <person name="Lapoint R."/>
            <person name="Lazzaro B.P."/>
            <person name="Lee S.J."/>
            <person name="Levesque L."/>
            <person name="Li R."/>
            <person name="Lin C.F."/>
            <person name="Lin M.F."/>
            <person name="Lindblad-Toh K."/>
            <person name="Llopart A."/>
            <person name="Long M."/>
            <person name="Low L."/>
            <person name="Lozovsky E."/>
            <person name="Lu J."/>
            <person name="Luo M."/>
            <person name="Machado C.A."/>
            <person name="Makalowski W."/>
            <person name="Marzo M."/>
            <person name="Matsuda M."/>
            <person name="Matzkin L."/>
            <person name="McAllister B."/>
            <person name="McBride C.S."/>
            <person name="McKernan B."/>
            <person name="McKernan K."/>
            <person name="Mendez-Lago M."/>
            <person name="Minx P."/>
            <person name="Mollenhauer M.U."/>
            <person name="Montooth K."/>
            <person name="Mount S.M."/>
            <person name="Mu X."/>
            <person name="Myers E."/>
            <person name="Negre B."/>
            <person name="Newfeld S."/>
            <person name="Nielsen R."/>
            <person name="Noor M.A."/>
            <person name="O'Grady P."/>
            <person name="Pachter L."/>
            <person name="Papaceit M."/>
            <person name="Parisi M.J."/>
            <person name="Parisi M."/>
            <person name="Parts L."/>
            <person name="Pedersen J.S."/>
            <person name="Pesole G."/>
            <person name="Phillippy A.M."/>
            <person name="Ponting C.P."/>
            <person name="Pop M."/>
            <person name="Porcelli D."/>
            <person name="Powell J.R."/>
            <person name="Prohaska S."/>
            <person name="Pruitt K."/>
            <person name="Puig M."/>
            <person name="Quesneville H."/>
            <person name="Ram K.R."/>
            <person name="Rand D."/>
            <person name="Rasmussen M.D."/>
            <person name="Reed L.K."/>
            <person name="Reenan R."/>
            <person name="Reily A."/>
            <person name="Remington K.A."/>
            <person name="Rieger T.T."/>
            <person name="Ritchie M.G."/>
            <person name="Robin C."/>
            <person name="Rogers Y.H."/>
            <person name="Rohde C."/>
            <person name="Rozas J."/>
            <person name="Rubenfield M.J."/>
            <person name="Ruiz A."/>
            <person name="Russo S."/>
            <person name="Salzberg S.L."/>
            <person name="Sanchez-Gracia A."/>
            <person name="Saranga D.J."/>
            <person name="Sato H."/>
            <person name="Schaeffer S.W."/>
            <person name="Schatz M.C."/>
            <person name="Schlenke T."/>
            <person name="Schwartz R."/>
            <person name="Segarra C."/>
            <person name="Singh R.S."/>
            <person name="Sirot L."/>
            <person name="Sirota M."/>
            <person name="Sisneros N.B."/>
            <person name="Smith C.D."/>
            <person name="Smith T.F."/>
            <person name="Spieth J."/>
            <person name="Stage D.E."/>
            <person name="Stark A."/>
            <person name="Stephan W."/>
            <person name="Strausberg R.L."/>
            <person name="Strempel S."/>
            <person name="Sturgill D."/>
            <person name="Sutton G."/>
            <person name="Sutton G.G."/>
            <person name="Tao W."/>
            <person name="Teichmann S."/>
            <person name="Tobari Y.N."/>
            <person name="Tomimura Y."/>
            <person name="Tsolas J.M."/>
            <person name="Valente V.L."/>
            <person name="Venter E."/>
            <person name="Venter J.C."/>
            <person name="Vicario S."/>
            <person name="Vieira F.G."/>
            <person name="Vilella A.J."/>
            <person name="Villasante A."/>
            <person name="Walenz B."/>
            <person name="Wang J."/>
            <person name="Wasserman M."/>
            <person name="Watts T."/>
            <person name="Wilson D."/>
            <person name="Wilson R.K."/>
            <person name="Wing R.A."/>
            <person name="Wolfner M.F."/>
            <person name="Wong A."/>
            <person name="Wong G.K."/>
            <person name="Wu C.I."/>
            <person name="Wu G."/>
            <person name="Yamamoto D."/>
            <person name="Yang H.P."/>
            <person name="Yang S.P."/>
            <person name="Yorke J.A."/>
            <person name="Yoshida K."/>
            <person name="Zdobnov E."/>
            <person name="Zhang P."/>
            <person name="Zhang Y."/>
            <person name="Zimin A.V."/>
            <person name="Baldwin J."/>
            <person name="Abdouelleil A."/>
            <person name="Abdulkadir J."/>
            <person name="Abebe A."/>
            <person name="Abera B."/>
            <person name="Abreu J."/>
            <person name="Acer S.C."/>
            <person name="Aftuck L."/>
            <person name="Alexander A."/>
            <person name="An P."/>
            <person name="Anderson E."/>
            <person name="Anderson S."/>
            <person name="Arachi H."/>
            <person name="Azer M."/>
            <person name="Bachantsang P."/>
            <person name="Barry A."/>
            <person name="Bayul T."/>
            <person name="Berlin A."/>
            <person name="Bessette D."/>
            <person name="Bloom T."/>
            <person name="Blye J."/>
            <person name="Boguslavskiy L."/>
            <person name="Bonnet C."/>
            <person name="Boukhgalter B."/>
            <person name="Bourzgui I."/>
            <person name="Brown A."/>
            <person name="Cahill P."/>
            <person name="Channer S."/>
            <person name="Cheshatsang Y."/>
            <person name="Chuda L."/>
            <person name="Citroen M."/>
            <person name="Collymore A."/>
            <person name="Cooke P."/>
            <person name="Costello M."/>
            <person name="D'Aco K."/>
            <person name="Daza R."/>
            <person name="De Haan G."/>
            <person name="DeGray S."/>
            <person name="DeMaso C."/>
            <person name="Dhargay N."/>
            <person name="Dooley K."/>
            <person name="Dooley E."/>
            <person name="Doricent M."/>
            <person name="Dorje P."/>
            <person name="Dorjee K."/>
            <person name="Dupes A."/>
            <person name="Elong R."/>
            <person name="Falk J."/>
            <person name="Farina A."/>
            <person name="Faro S."/>
            <person name="Ferguson D."/>
            <person name="Fisher S."/>
            <person name="Foley C.D."/>
            <person name="Franke A."/>
            <person name="Friedrich D."/>
            <person name="Gadbois L."/>
            <person name="Gearin G."/>
            <person name="Gearin C.R."/>
            <person name="Giannoukos G."/>
            <person name="Goode T."/>
            <person name="Graham J."/>
            <person name="Grandbois E."/>
            <person name="Grewal S."/>
            <person name="Gyaltsen K."/>
            <person name="Hafez N."/>
            <person name="Hagos B."/>
            <person name="Hall J."/>
            <person name="Henson C."/>
            <person name="Hollinger A."/>
            <person name="Honan T."/>
            <person name="Huard M.D."/>
            <person name="Hughes L."/>
            <person name="Hurhula B."/>
            <person name="Husby M.E."/>
            <person name="Kamat A."/>
            <person name="Kanga B."/>
            <person name="Kashin S."/>
            <person name="Khazanovich D."/>
            <person name="Kisner P."/>
            <person name="Lance K."/>
            <person name="Lara M."/>
            <person name="Lee W."/>
            <person name="Lennon N."/>
            <person name="Letendre F."/>
            <person name="LeVine R."/>
            <person name="Lipovsky A."/>
            <person name="Liu X."/>
            <person name="Liu J."/>
            <person name="Liu S."/>
            <person name="Lokyitsang T."/>
            <person name="Lokyitsang Y."/>
            <person name="Lubonja R."/>
            <person name="Lui A."/>
            <person name="MacDonald P."/>
            <person name="Magnisalis V."/>
            <person name="Maru K."/>
            <person name="Matthews C."/>
            <person name="McCusker W."/>
            <person name="McDonough S."/>
            <person name="Mehta T."/>
            <person name="Meldrim J."/>
            <person name="Meneus L."/>
            <person name="Mihai O."/>
            <person name="Mihalev A."/>
            <person name="Mihova T."/>
            <person name="Mittelman R."/>
            <person name="Mlenga V."/>
            <person name="Montmayeur A."/>
            <person name="Mulrain L."/>
            <person name="Navidi A."/>
            <person name="Naylor J."/>
            <person name="Negash T."/>
            <person name="Nguyen T."/>
            <person name="Nguyen N."/>
            <person name="Nicol R."/>
            <person name="Norbu C."/>
            <person name="Norbu N."/>
            <person name="Novod N."/>
            <person name="O'Neill B."/>
            <person name="Osman S."/>
            <person name="Markiewicz E."/>
            <person name="Oyono O.L."/>
            <person name="Patti C."/>
            <person name="Phunkhang P."/>
            <person name="Pierre F."/>
            <person name="Priest M."/>
            <person name="Raghuraman S."/>
            <person name="Rege F."/>
            <person name="Reyes R."/>
            <person name="Rise C."/>
            <person name="Rogov P."/>
            <person name="Ross K."/>
            <person name="Ryan E."/>
            <person name="Settipalli S."/>
            <person name="Shea T."/>
            <person name="Sherpa N."/>
            <person name="Shi L."/>
            <person name="Shih D."/>
            <person name="Sparrow T."/>
            <person name="Spaulding J."/>
            <person name="Stalker J."/>
            <person name="Stange-Thomann N."/>
            <person name="Stavropoulos S."/>
            <person name="Stone C."/>
            <person name="Strader C."/>
            <person name="Tesfaye S."/>
            <person name="Thomson T."/>
            <person name="Thoulutsang Y."/>
            <person name="Thoulutsang D."/>
            <person name="Topham K."/>
            <person name="Topping I."/>
            <person name="Tsamla T."/>
            <person name="Vassiliev H."/>
            <person name="Vo A."/>
            <person name="Wangchuk T."/>
            <person name="Wangdi T."/>
            <person name="Weiand M."/>
            <person name="Wilkinson J."/>
            <person name="Wilson A."/>
            <person name="Yadav S."/>
            <person name="Young G."/>
            <person name="Yu Q."/>
            <person name="Zembek L."/>
            <person name="Zhong D."/>
            <person name="Zimmer A."/>
            <person name="Zwirko Z."/>
            <person name="Jaffe D.B."/>
            <person name="Alvarez P."/>
            <person name="Brockman W."/>
            <person name="Butler J."/>
            <person name="Chin C."/>
            <person name="Gnerre S."/>
            <person name="Grabherr M."/>
            <person name="Kleber M."/>
            <person name="Mauceli E."/>
            <person name="MacCallum I."/>
        </authorList>
    </citation>
    <scope>NUCLEOTIDE SEQUENCE [LARGE SCALE GENOMIC DNA]</scope>
    <source>
        <strain evidence="19">white501</strain>
    </source>
</reference>
<feature type="compositionally biased region" description="Gly residues" evidence="14">
    <location>
        <begin position="841"/>
        <end position="851"/>
    </location>
</feature>
<feature type="compositionally biased region" description="Basic and acidic residues" evidence="14">
    <location>
        <begin position="886"/>
        <end position="898"/>
    </location>
</feature>
<evidence type="ECO:0000256" key="6">
    <source>
        <dbReference type="ARBA" id="ARBA00022989"/>
    </source>
</evidence>
<dbReference type="InterPro" id="IPR050401">
    <property type="entry name" value="Cyclic_nucleotide_synthase"/>
</dbReference>
<feature type="domain" description="Guanylate cyclase" evidence="17">
    <location>
        <begin position="628"/>
        <end position="757"/>
    </location>
</feature>
<dbReference type="GO" id="GO:0005886">
    <property type="term" value="C:plasma membrane"/>
    <property type="evidence" value="ECO:0007669"/>
    <property type="project" value="TreeGrafter"/>
</dbReference>
<dbReference type="GO" id="GO:0007168">
    <property type="term" value="P:receptor guanylyl cyclase signaling pathway"/>
    <property type="evidence" value="ECO:0007669"/>
    <property type="project" value="TreeGrafter"/>
</dbReference>
<dbReference type="SUPFAM" id="SSF56112">
    <property type="entry name" value="Protein kinase-like (PK-like)"/>
    <property type="match status" value="1"/>
</dbReference>
<keyword evidence="19" id="KW-1185">Reference proteome</keyword>
<protein>
    <recommendedName>
        <fullName evidence="3 12">Guanylate cyclase</fullName>
        <ecNumber evidence="3 12">4.6.1.2</ecNumber>
    </recommendedName>
</protein>
<evidence type="ECO:0000259" key="17">
    <source>
        <dbReference type="PROSITE" id="PS50125"/>
    </source>
</evidence>
<evidence type="ECO:0000256" key="14">
    <source>
        <dbReference type="SAM" id="MobiDB-lite"/>
    </source>
</evidence>
<comment type="subcellular location">
    <subcellularLocation>
        <location evidence="2">Membrane</location>
        <topology evidence="2">Single-pass membrane protein</topology>
    </subcellularLocation>
</comment>
<keyword evidence="9 11" id="KW-0456">Lyase</keyword>
<dbReference type="GO" id="GO:0004672">
    <property type="term" value="F:protein kinase activity"/>
    <property type="evidence" value="ECO:0007669"/>
    <property type="project" value="InterPro"/>
</dbReference>
<dbReference type="GO" id="GO:0005524">
    <property type="term" value="F:ATP binding"/>
    <property type="evidence" value="ECO:0007669"/>
    <property type="project" value="InterPro"/>
</dbReference>
<feature type="domain" description="Protein kinase" evidence="16">
    <location>
        <begin position="255"/>
        <end position="556"/>
    </location>
</feature>
<feature type="compositionally biased region" description="Polar residues" evidence="14">
    <location>
        <begin position="935"/>
        <end position="951"/>
    </location>
</feature>
<dbReference type="InterPro" id="IPR000719">
    <property type="entry name" value="Prot_kinase_dom"/>
</dbReference>
<feature type="region of interest" description="Disordered" evidence="14">
    <location>
        <begin position="812"/>
        <end position="878"/>
    </location>
</feature>
<comment type="catalytic activity">
    <reaction evidence="1 12">
        <text>GTP = 3',5'-cyclic GMP + diphosphate</text>
        <dbReference type="Rhea" id="RHEA:13665"/>
        <dbReference type="ChEBI" id="CHEBI:33019"/>
        <dbReference type="ChEBI" id="CHEBI:37565"/>
        <dbReference type="ChEBI" id="CHEBI:57746"/>
        <dbReference type="EC" id="4.6.1.2"/>
    </reaction>
</comment>
<feature type="compositionally biased region" description="Low complexity" evidence="14">
    <location>
        <begin position="1020"/>
        <end position="1035"/>
    </location>
</feature>
<evidence type="ECO:0000259" key="16">
    <source>
        <dbReference type="PROSITE" id="PS50011"/>
    </source>
</evidence>
<evidence type="ECO:0000256" key="7">
    <source>
        <dbReference type="ARBA" id="ARBA00023136"/>
    </source>
</evidence>
<keyword evidence="4 15" id="KW-0812">Transmembrane</keyword>
<keyword evidence="7 15" id="KW-0472">Membrane</keyword>
<comment type="similarity">
    <text evidence="11">Belongs to the adenylyl cyclase class-4/guanylyl cyclase family.</text>
</comment>
<keyword evidence="13" id="KW-0175">Coiled coil</keyword>
<dbReference type="GO" id="GO:0035556">
    <property type="term" value="P:intracellular signal transduction"/>
    <property type="evidence" value="ECO:0007669"/>
    <property type="project" value="InterPro"/>
</dbReference>
<dbReference type="CDD" id="cd07302">
    <property type="entry name" value="CHD"/>
    <property type="match status" value="1"/>
</dbReference>
<dbReference type="InterPro" id="IPR001054">
    <property type="entry name" value="A/G_cyclase"/>
</dbReference>
<dbReference type="EC" id="4.6.1.2" evidence="3 12"/>
<dbReference type="PhylomeDB" id="B4QVJ2"/>
<organism evidence="18 19">
    <name type="scientific">Drosophila simulans</name>
    <name type="common">Fruit fly</name>
    <dbReference type="NCBI Taxonomy" id="7240"/>
    <lineage>
        <taxon>Eukaryota</taxon>
        <taxon>Metazoa</taxon>
        <taxon>Ecdysozoa</taxon>
        <taxon>Arthropoda</taxon>
        <taxon>Hexapoda</taxon>
        <taxon>Insecta</taxon>
        <taxon>Pterygota</taxon>
        <taxon>Neoptera</taxon>
        <taxon>Endopterygota</taxon>
        <taxon>Diptera</taxon>
        <taxon>Brachycera</taxon>
        <taxon>Muscomorpha</taxon>
        <taxon>Ephydroidea</taxon>
        <taxon>Drosophilidae</taxon>
        <taxon>Drosophila</taxon>
        <taxon>Sophophora</taxon>
    </lineage>
</organism>
<dbReference type="HOGENOM" id="CLU_005980_1_0_1"/>
<evidence type="ECO:0000256" key="10">
    <source>
        <dbReference type="ARBA" id="ARBA00023293"/>
    </source>
</evidence>
<dbReference type="PROSITE" id="PS00452">
    <property type="entry name" value="GUANYLATE_CYCLASE_1"/>
    <property type="match status" value="1"/>
</dbReference>
<dbReference type="PROSITE" id="PS50011">
    <property type="entry name" value="PROTEIN_KINASE_DOM"/>
    <property type="match status" value="1"/>
</dbReference>
<gene>
    <name evidence="18" type="primary">Dsim\GD19673</name>
    <name evidence="18" type="ORF">Dsim_GD19673</name>
</gene>
<evidence type="ECO:0000256" key="13">
    <source>
        <dbReference type="SAM" id="Coils"/>
    </source>
</evidence>
<evidence type="ECO:0000256" key="1">
    <source>
        <dbReference type="ARBA" id="ARBA00001436"/>
    </source>
</evidence>
<dbReference type="InterPro" id="IPR029787">
    <property type="entry name" value="Nucleotide_cyclase"/>
</dbReference>
<dbReference type="FunFam" id="3.30.70.1230:FF:000039">
    <property type="entry name" value="Guanylate cyclase"/>
    <property type="match status" value="1"/>
</dbReference>
<dbReference type="InterPro" id="IPR001245">
    <property type="entry name" value="Ser-Thr/Tyr_kinase_cat_dom"/>
</dbReference>
<dbReference type="GO" id="GO:0004383">
    <property type="term" value="F:guanylate cyclase activity"/>
    <property type="evidence" value="ECO:0007669"/>
    <property type="project" value="UniProtKB-EC"/>
</dbReference>
<dbReference type="SUPFAM" id="SSF55073">
    <property type="entry name" value="Nucleotide cyclase"/>
    <property type="match status" value="1"/>
</dbReference>
<evidence type="ECO:0000256" key="11">
    <source>
        <dbReference type="RuleBase" id="RU000405"/>
    </source>
</evidence>
<dbReference type="OrthoDB" id="1890790at2759"/>
<dbReference type="InterPro" id="IPR011009">
    <property type="entry name" value="Kinase-like_dom_sf"/>
</dbReference>
<evidence type="ECO:0000313" key="19">
    <source>
        <dbReference type="Proteomes" id="UP000000304"/>
    </source>
</evidence>
<proteinExistence type="inferred from homology"/>
<dbReference type="AlphaFoldDB" id="B4QVJ2"/>
<feature type="region of interest" description="Disordered" evidence="14">
    <location>
        <begin position="929"/>
        <end position="951"/>
    </location>
</feature>
<evidence type="ECO:0000256" key="2">
    <source>
        <dbReference type="ARBA" id="ARBA00004167"/>
    </source>
</evidence>
<sequence length="1052" mass="115210">MVSSNLLVLTLLNDRHRLFLNAAGLMATMQNFRAPPPTASPQGSHTLSGHRNASLHKLYPYRNLLPLYDTIVTTTTQSDTSETSAQYDFVVLDIVRDAPVATYKWRPLLILESDPGSRGGGSEVEGSGSYISHSIHPGYDEWLLVSSVLLWQCGAICWTIAAICVGLLVIMIAGIVAGGIAMRNYFLRKRLSKGPNKIVLSASDFVFPVDSRRVDEGIEAMLCCWLQQLQEFGGPEVDKPDLLKGSIGSLKNLGFVIPGAAAPGSAGAITATVNGKSGSSATGSLARHNPAHLDMRARYNGDLVQLKEVNINGSAELRTKAMDLLVMAHGLRHENINPLIGWLSDPNRTAMVFDYCSRGSLQDVLIMDEIKLDWSFRLSLLTDLVRGMRYLHTSPLRVHGALTSRNCVVDARWVLKITDYGLNSFYESQGLPPRPRSAKELLWTAPELLRNMKLHQHQHHHHHQHGRIQLGTQLGDVYSFGIIMQEVVVRGEPYCMLSLSPEEIIVKIKKPPPLIRPSVSKGAAPPEAINIMRQCWAEQPDMRPDFNSVYERFKMLNHGRKVNFVDTMFQMLEKYSNNLEELIRERTEQLDIERKKTEQLLNRMLPSSVAEKLKMGLAVDPEEFSDVTIYFSDIVGFTTIAAHCSPVQVVDLLNDLYTIFDATINAYNVYKVETIGDAYMVVSGLPVKIPDHAEQIATMALDLLHQSGRFNVKHLPGVPLQLRIGLHTGPCCAGVVGLTMPRYCLFGDTVNTASRMESTGSSWRIHMSQETRDRLDARGGYAIEPRGLIDIKGKGMMNTFWLLGKKGFDKPLPAPPPIGPTPSNLTQFYDGKYLSPPPPGGAGGGQSGGGPSPSIPLSSSGCERGASRFDTKPGSSRLLRRQFSLDRDDQQAKGEQQHHQHSLQANTYSGLVGGCGGGVKSSMLDIPLLHDTTRSPKGTLTRSHKQNSASITQDLEKIEEIPLSPASSQHHSSLDSNLNRSPPSTLEAQSPPLPPMSPPQLSAPTSPAPSRTLNGIYAHNSNSASSNGAANNNNGTHPGPELTLNAEQLLSR</sequence>
<feature type="transmembrane region" description="Helical" evidence="15">
    <location>
        <begin position="158"/>
        <end position="182"/>
    </location>
</feature>
<keyword evidence="6 15" id="KW-1133">Transmembrane helix</keyword>
<dbReference type="Pfam" id="PF07714">
    <property type="entry name" value="PK_Tyr_Ser-Thr"/>
    <property type="match status" value="1"/>
</dbReference>
<keyword evidence="8" id="KW-0325">Glycoprotein</keyword>